<dbReference type="Proteomes" id="UP000535954">
    <property type="component" value="Unassembled WGS sequence"/>
</dbReference>
<proteinExistence type="predicted"/>
<evidence type="ECO:0000313" key="4">
    <source>
        <dbReference type="EMBL" id="NNA82230.1"/>
    </source>
</evidence>
<evidence type="ECO:0000313" key="3">
    <source>
        <dbReference type="EMBL" id="NNA76603.1"/>
    </source>
</evidence>
<gene>
    <name evidence="3" type="ORF">HBO13_28610</name>
    <name evidence="4" type="ORF">HBO30_26285</name>
</gene>
<dbReference type="RefSeq" id="WP_057711403.1">
    <property type="nucleotide sequence ID" value="NZ_JAAQYH010000019.1"/>
</dbReference>
<evidence type="ECO:0000313" key="5">
    <source>
        <dbReference type="Proteomes" id="UP000535954"/>
    </source>
</evidence>
<feature type="region of interest" description="Disordered" evidence="1">
    <location>
        <begin position="1"/>
        <end position="52"/>
    </location>
</feature>
<dbReference type="Gene3D" id="3.90.1340.10">
    <property type="entry name" value="Phage tail collar domain"/>
    <property type="match status" value="1"/>
</dbReference>
<dbReference type="EMBL" id="JAAQYH010000019">
    <property type="protein sequence ID" value="NNA76603.1"/>
    <property type="molecule type" value="Genomic_DNA"/>
</dbReference>
<protein>
    <submittedName>
        <fullName evidence="3">Tail fiber protein</fullName>
    </submittedName>
</protein>
<dbReference type="GeneID" id="45735302"/>
<evidence type="ECO:0000256" key="1">
    <source>
        <dbReference type="SAM" id="MobiDB-lite"/>
    </source>
</evidence>
<evidence type="ECO:0000313" key="6">
    <source>
        <dbReference type="Proteomes" id="UP000586252"/>
    </source>
</evidence>
<organism evidence="3 5">
    <name type="scientific">Pseudomonas lactis</name>
    <dbReference type="NCBI Taxonomy" id="1615674"/>
    <lineage>
        <taxon>Bacteria</taxon>
        <taxon>Pseudomonadati</taxon>
        <taxon>Pseudomonadota</taxon>
        <taxon>Gammaproteobacteria</taxon>
        <taxon>Pseudomonadales</taxon>
        <taxon>Pseudomonadaceae</taxon>
        <taxon>Pseudomonas</taxon>
    </lineage>
</organism>
<sequence>MARQPFNNRWAQGVESQDNLNTFKAPGDVRINSGWEGGQDKDAPPAGHENWWHNRVDTGLQGVERNGVMSWHPQAIYGMGAPTYGPDGNYYESIVADNTGNNPSSTAGFWRYCGPSFFSGHVPGDLKMVAHNNIPTAGWLKCNGALLTRASYALLFDSIGTIWNSGGETSLQFRLPDFRGVFLRGFSDGSSIDSGRTFGSFQADELKSHRHELRSDLIGAQPLQGGTPDARFNQANELLGYTENTGGSETRPVNRTVSYWIKY</sequence>
<feature type="domain" description="Phage tail collar" evidence="2">
    <location>
        <begin position="132"/>
        <end position="182"/>
    </location>
</feature>
<feature type="compositionally biased region" description="Polar residues" evidence="1">
    <location>
        <begin position="1"/>
        <end position="22"/>
    </location>
</feature>
<reference evidence="5 6" key="1">
    <citation type="journal article" date="2020" name="Front. Microbiol.">
        <title>Genetic Organization of the aprX-lipA2 Operon Affects the Proteolytic Potential of Pseudomonas Species in Milk.</title>
        <authorList>
            <person name="Maier C."/>
            <person name="Huptas C."/>
            <person name="von Neubeck M."/>
            <person name="Scherer S."/>
            <person name="Wenning M."/>
            <person name="Lucking G."/>
        </authorList>
    </citation>
    <scope>NUCLEOTIDE SEQUENCE [LARGE SCALE GENOMIC DNA]</scope>
    <source>
        <strain evidence="4 6">WS 5404</strain>
        <strain evidence="3 5">WS 5405</strain>
    </source>
</reference>
<name>A0A7Y1M7E9_9PSED</name>
<dbReference type="EMBL" id="JAAQYI010000015">
    <property type="protein sequence ID" value="NNA82230.1"/>
    <property type="molecule type" value="Genomic_DNA"/>
</dbReference>
<evidence type="ECO:0000259" key="2">
    <source>
        <dbReference type="Pfam" id="PF07484"/>
    </source>
</evidence>
<dbReference type="Pfam" id="PF07484">
    <property type="entry name" value="Collar"/>
    <property type="match status" value="1"/>
</dbReference>
<dbReference type="SUPFAM" id="SSF88874">
    <property type="entry name" value="Receptor-binding domain of short tail fibre protein gp12"/>
    <property type="match status" value="1"/>
</dbReference>
<dbReference type="InterPro" id="IPR011083">
    <property type="entry name" value="Phage_tail_collar_dom"/>
</dbReference>
<dbReference type="AlphaFoldDB" id="A0A7Y1M7E9"/>
<accession>A0A7Y1M7E9</accession>
<dbReference type="Proteomes" id="UP000586252">
    <property type="component" value="Unassembled WGS sequence"/>
</dbReference>
<comment type="caution">
    <text evidence="3">The sequence shown here is derived from an EMBL/GenBank/DDBJ whole genome shotgun (WGS) entry which is preliminary data.</text>
</comment>
<dbReference type="InterPro" id="IPR037053">
    <property type="entry name" value="Phage_tail_collar_dom_sf"/>
</dbReference>